<gene>
    <name evidence="2" type="ORF">EZS28_030563</name>
</gene>
<keyword evidence="1" id="KW-0472">Membrane</keyword>
<sequence>MLENVCFSESEYAFKEYFLAPTIIYNVLLALLLIFSIIVATYYFRQLPSTRDEDSDSLAREAKEQKVDGQRILAYILLIYDDIQLITIPLFQQTFFTSSSSDDDGQSFLGALFGKAFEIAQYITLRFSSWVPLALFIFFYFITFVTNIIRFRDDRIKQPRSHSALSQDIKNFVVEVLLCSLYIPATRSFLQMMVCEYTCSYFRQPASFKPYPPMVQYHKFSCVSPGFIVLYFLAFIRILHYHPVTLRFVAFEKNQSQPVMRFHPRFYVVYFEIKFLLLFASEIIRIPQVVLAAHMIIFLVLFIAQIRLQPCLGFGLRVNNLQSA</sequence>
<accession>A0A5J4UVL0</accession>
<evidence type="ECO:0000256" key="1">
    <source>
        <dbReference type="SAM" id="Phobius"/>
    </source>
</evidence>
<dbReference type="Proteomes" id="UP000324800">
    <property type="component" value="Unassembled WGS sequence"/>
</dbReference>
<dbReference type="EMBL" id="SNRW01012369">
    <property type="protein sequence ID" value="KAA6373911.1"/>
    <property type="molecule type" value="Genomic_DNA"/>
</dbReference>
<proteinExistence type="predicted"/>
<name>A0A5J4UVL0_9EUKA</name>
<organism evidence="2 3">
    <name type="scientific">Streblomastix strix</name>
    <dbReference type="NCBI Taxonomy" id="222440"/>
    <lineage>
        <taxon>Eukaryota</taxon>
        <taxon>Metamonada</taxon>
        <taxon>Preaxostyla</taxon>
        <taxon>Oxymonadida</taxon>
        <taxon>Streblomastigidae</taxon>
        <taxon>Streblomastix</taxon>
    </lineage>
</organism>
<keyword evidence="1" id="KW-0812">Transmembrane</keyword>
<feature type="transmembrane region" description="Helical" evidence="1">
    <location>
        <begin position="290"/>
        <end position="308"/>
    </location>
</feature>
<feature type="transmembrane region" description="Helical" evidence="1">
    <location>
        <begin position="130"/>
        <end position="151"/>
    </location>
</feature>
<dbReference type="AlphaFoldDB" id="A0A5J4UVL0"/>
<evidence type="ECO:0000313" key="3">
    <source>
        <dbReference type="Proteomes" id="UP000324800"/>
    </source>
</evidence>
<feature type="transmembrane region" description="Helical" evidence="1">
    <location>
        <begin position="172"/>
        <end position="190"/>
    </location>
</feature>
<feature type="non-terminal residue" evidence="2">
    <location>
        <position position="324"/>
    </location>
</feature>
<feature type="transmembrane region" description="Helical" evidence="1">
    <location>
        <begin position="23"/>
        <end position="44"/>
    </location>
</feature>
<feature type="transmembrane region" description="Helical" evidence="1">
    <location>
        <begin position="72"/>
        <end position="91"/>
    </location>
</feature>
<protein>
    <submittedName>
        <fullName evidence="2">Uncharacterized protein</fullName>
    </submittedName>
</protein>
<evidence type="ECO:0000313" key="2">
    <source>
        <dbReference type="EMBL" id="KAA6373911.1"/>
    </source>
</evidence>
<reference evidence="2 3" key="1">
    <citation type="submission" date="2019-03" db="EMBL/GenBank/DDBJ databases">
        <title>Single cell metagenomics reveals metabolic interactions within the superorganism composed of flagellate Streblomastix strix and complex community of Bacteroidetes bacteria on its surface.</title>
        <authorList>
            <person name="Treitli S.C."/>
            <person name="Kolisko M."/>
            <person name="Husnik F."/>
            <person name="Keeling P."/>
            <person name="Hampl V."/>
        </authorList>
    </citation>
    <scope>NUCLEOTIDE SEQUENCE [LARGE SCALE GENOMIC DNA]</scope>
    <source>
        <strain evidence="2">ST1C</strain>
    </source>
</reference>
<keyword evidence="1" id="KW-1133">Transmembrane helix</keyword>
<feature type="transmembrane region" description="Helical" evidence="1">
    <location>
        <begin position="217"/>
        <end position="239"/>
    </location>
</feature>
<comment type="caution">
    <text evidence="2">The sequence shown here is derived from an EMBL/GenBank/DDBJ whole genome shotgun (WGS) entry which is preliminary data.</text>
</comment>